<dbReference type="RefSeq" id="WP_310023042.1">
    <property type="nucleotide sequence ID" value="NZ_JAVDUM010000018.1"/>
</dbReference>
<dbReference type="Proteomes" id="UP001259347">
    <property type="component" value="Unassembled WGS sequence"/>
</dbReference>
<keyword evidence="3" id="KW-1185">Reference proteome</keyword>
<reference evidence="2 3" key="1">
    <citation type="submission" date="2023-07" db="EMBL/GenBank/DDBJ databases">
        <title>Sorghum-associated microbial communities from plants grown in Nebraska, USA.</title>
        <authorList>
            <person name="Schachtman D."/>
        </authorList>
    </citation>
    <scope>NUCLEOTIDE SEQUENCE [LARGE SCALE GENOMIC DNA]</scope>
    <source>
        <strain evidence="2 3">2980</strain>
    </source>
</reference>
<dbReference type="EMBL" id="JAVDUM010000018">
    <property type="protein sequence ID" value="MDR6868844.1"/>
    <property type="molecule type" value="Genomic_DNA"/>
</dbReference>
<name>A0ABU1SGV4_9MICO</name>
<evidence type="ECO:0000313" key="2">
    <source>
        <dbReference type="EMBL" id="MDR6868844.1"/>
    </source>
</evidence>
<evidence type="ECO:0008006" key="4">
    <source>
        <dbReference type="Google" id="ProtNLM"/>
    </source>
</evidence>
<evidence type="ECO:0000256" key="1">
    <source>
        <dbReference type="SAM" id="MobiDB-lite"/>
    </source>
</evidence>
<dbReference type="SUPFAM" id="SSF53474">
    <property type="entry name" value="alpha/beta-Hydrolases"/>
    <property type="match status" value="1"/>
</dbReference>
<organism evidence="2 3">
    <name type="scientific">Microbacterium resistens</name>
    <dbReference type="NCBI Taxonomy" id="156977"/>
    <lineage>
        <taxon>Bacteria</taxon>
        <taxon>Bacillati</taxon>
        <taxon>Actinomycetota</taxon>
        <taxon>Actinomycetes</taxon>
        <taxon>Micrococcales</taxon>
        <taxon>Microbacteriaceae</taxon>
        <taxon>Microbacterium</taxon>
    </lineage>
</organism>
<sequence length="435" mass="45800">MGDEIDISRGGALAVDTEELYEVVRRLRILGRDLDLVARELRSVAVSGAGSVPGLGDLGGLGPSAGRVDAVEEALETVVRGVELMAEAYELVELRARAEALQATDPGEAAALRRDAETRAERRPDADAAAASLLAQWRESRFDGFTEQTGWAGVIFPAGGHWGQREQSWLASLWLMAIGAVGVGVVPGGEALTPRPHTVRIAPTPVPPPSGPPTGLADVVSRFPTTEGAQVRVEAYAMPDGTRRFAAYIAGTQSILDPSEPWDMASNAQMYASRAEADSYQAVLDALRIAGARPGDALDLAGHSQGGMIAQLIARSGEYDVRSVIALGPPIEAELPESVLSVVVRHTDDLVSSLAAGGSPQGTGAPDSIVVERIGDPEQGLHDILLRTHLLDAYAGTAELVDASGDPRVGALRERLAERAGATEIVVADYRVWRP</sequence>
<protein>
    <recommendedName>
        <fullName evidence="4">Alpha/beta hydrolase</fullName>
    </recommendedName>
</protein>
<dbReference type="InterPro" id="IPR029058">
    <property type="entry name" value="AB_hydrolase_fold"/>
</dbReference>
<proteinExistence type="predicted"/>
<evidence type="ECO:0000313" key="3">
    <source>
        <dbReference type="Proteomes" id="UP001259347"/>
    </source>
</evidence>
<feature type="region of interest" description="Disordered" evidence="1">
    <location>
        <begin position="106"/>
        <end position="125"/>
    </location>
</feature>
<gene>
    <name evidence="2" type="ORF">J2Y69_003470</name>
</gene>
<comment type="caution">
    <text evidence="2">The sequence shown here is derived from an EMBL/GenBank/DDBJ whole genome shotgun (WGS) entry which is preliminary data.</text>
</comment>
<dbReference type="Gene3D" id="3.40.50.1820">
    <property type="entry name" value="alpha/beta hydrolase"/>
    <property type="match status" value="1"/>
</dbReference>
<accession>A0ABU1SGV4</accession>
<feature type="compositionally biased region" description="Basic and acidic residues" evidence="1">
    <location>
        <begin position="111"/>
        <end position="125"/>
    </location>
</feature>